<dbReference type="Proteomes" id="UP000660680">
    <property type="component" value="Unassembled WGS sequence"/>
</dbReference>
<keyword evidence="10" id="KW-0012">Acyltransferase</keyword>
<dbReference type="InterPro" id="IPR038063">
    <property type="entry name" value="Transpep_catalytic_dom"/>
</dbReference>
<evidence type="ECO:0000256" key="9">
    <source>
        <dbReference type="ARBA" id="ARBA00023288"/>
    </source>
</evidence>
<sequence>MRGRVGVLVAVLVGLGACTAAPEPSAPAGETPGVTTTTAPPAEPLRLTLTPADKAKDVEPGQPVTVQVAGGMLSEVVLKNDAGKAVEGKLSDDGRTWTYAGGLGYGKTYTMTATGKDAEGKPTTSTATFTTAKPARQTALSMNPLDGQTVGVGQPFSFYFSTNIRDKAAAEKAIRITTSPETEGAFYWYDDSTVHWRPKEYWKPGTKVTVDARIYGKHFGNGTYGREDRKASVTIGDAVVMKADGKTHQMTVTINGKVAKTMPISMGKKGYETPVGTYVVMSEHVNYTMDSSTYGVPTDAAEGYRTTVEVATRMSNSGIFYHSAPWSVGDQGRRNVSHGCINVSTENARWLQRISQKGDVITVVNSGGAKLQSWDGLGVWQVPWETWKKGNR</sequence>
<evidence type="ECO:0000256" key="7">
    <source>
        <dbReference type="ARBA" id="ARBA00023136"/>
    </source>
</evidence>
<keyword evidence="18" id="KW-1185">Reference proteome</keyword>
<feature type="chain" id="PRO_5037747483" description="L,D-TPase catalytic domain-containing protein" evidence="15">
    <location>
        <begin position="21"/>
        <end position="392"/>
    </location>
</feature>
<dbReference type="CDD" id="cd16913">
    <property type="entry name" value="YkuD_like"/>
    <property type="match status" value="1"/>
</dbReference>
<dbReference type="InterPro" id="IPR005490">
    <property type="entry name" value="LD_TPept_cat_dom"/>
</dbReference>
<dbReference type="FunFam" id="2.60.40.3780:FF:000001">
    <property type="entry name" value="L,D-transpeptidase 2"/>
    <property type="match status" value="1"/>
</dbReference>
<evidence type="ECO:0000256" key="12">
    <source>
        <dbReference type="ARBA" id="ARBA00060592"/>
    </source>
</evidence>
<feature type="region of interest" description="Disordered" evidence="14">
    <location>
        <begin position="21"/>
        <end position="44"/>
    </location>
</feature>
<dbReference type="GO" id="GO:0016746">
    <property type="term" value="F:acyltransferase activity"/>
    <property type="evidence" value="ECO:0007669"/>
    <property type="project" value="UniProtKB-KW"/>
</dbReference>
<reference evidence="17" key="1">
    <citation type="journal article" date="2014" name="Int. J. Syst. Evol. Microbiol.">
        <title>Complete genome sequence of Corynebacterium casei LMG S-19264T (=DSM 44701T), isolated from a smear-ripened cheese.</title>
        <authorList>
            <consortium name="US DOE Joint Genome Institute (JGI-PGF)"/>
            <person name="Walter F."/>
            <person name="Albersmeier A."/>
            <person name="Kalinowski J."/>
            <person name="Ruckert C."/>
        </authorList>
    </citation>
    <scope>NUCLEOTIDE SEQUENCE</scope>
    <source>
        <strain evidence="17">JCM 3276</strain>
    </source>
</reference>
<keyword evidence="9" id="KW-0449">Lipoprotein</keyword>
<evidence type="ECO:0000256" key="3">
    <source>
        <dbReference type="ARBA" id="ARBA00022679"/>
    </source>
</evidence>
<evidence type="ECO:0000256" key="10">
    <source>
        <dbReference type="ARBA" id="ARBA00023315"/>
    </source>
</evidence>
<feature type="domain" description="L,D-TPase catalytic" evidence="16">
    <location>
        <begin position="239"/>
        <end position="364"/>
    </location>
</feature>
<dbReference type="AlphaFoldDB" id="A0A918LG57"/>
<keyword evidence="2" id="KW-1003">Cell membrane</keyword>
<evidence type="ECO:0000256" key="6">
    <source>
        <dbReference type="ARBA" id="ARBA00022984"/>
    </source>
</evidence>
<dbReference type="RefSeq" id="WP_189212243.1">
    <property type="nucleotide sequence ID" value="NZ_BMRB01000003.1"/>
</dbReference>
<feature type="active site" description="Proton donor/acceptor" evidence="13">
    <location>
        <position position="322"/>
    </location>
</feature>
<protein>
    <recommendedName>
        <fullName evidence="16">L,D-TPase catalytic domain-containing protein</fullName>
    </recommendedName>
</protein>
<dbReference type="InterPro" id="IPR050979">
    <property type="entry name" value="LD-transpeptidase"/>
</dbReference>
<feature type="active site" description="Nucleophile" evidence="13">
    <location>
        <position position="340"/>
    </location>
</feature>
<keyword evidence="8" id="KW-0564">Palmitate</keyword>
<keyword evidence="7" id="KW-0472">Membrane</keyword>
<dbReference type="FunFam" id="2.40.440.10:FF:000005">
    <property type="entry name" value="L,D-transpeptidase 2"/>
    <property type="match status" value="1"/>
</dbReference>
<dbReference type="EMBL" id="BMRB01000003">
    <property type="protein sequence ID" value="GGS42737.1"/>
    <property type="molecule type" value="Genomic_DNA"/>
</dbReference>
<keyword evidence="6 13" id="KW-0573">Peptidoglycan synthesis</keyword>
<dbReference type="CDD" id="cd13432">
    <property type="entry name" value="LDT_IgD_like_2"/>
    <property type="match status" value="1"/>
</dbReference>
<evidence type="ECO:0000256" key="5">
    <source>
        <dbReference type="ARBA" id="ARBA00022960"/>
    </source>
</evidence>
<dbReference type="Gene3D" id="2.60.40.3710">
    <property type="match status" value="1"/>
</dbReference>
<keyword evidence="3" id="KW-0808">Transferase</keyword>
<keyword evidence="5 13" id="KW-0133">Cell shape</keyword>
<gene>
    <name evidence="17" type="ORF">GCM10010171_42200</name>
</gene>
<dbReference type="Pfam" id="PF17964">
    <property type="entry name" value="Big_10"/>
    <property type="match status" value="1"/>
</dbReference>
<evidence type="ECO:0000313" key="17">
    <source>
        <dbReference type="EMBL" id="GGS42737.1"/>
    </source>
</evidence>
<evidence type="ECO:0000256" key="14">
    <source>
        <dbReference type="SAM" id="MobiDB-lite"/>
    </source>
</evidence>
<name>A0A918LG57_9PSEU</name>
<dbReference type="GO" id="GO:0008360">
    <property type="term" value="P:regulation of cell shape"/>
    <property type="evidence" value="ECO:0007669"/>
    <property type="project" value="UniProtKB-UniRule"/>
</dbReference>
<dbReference type="Gene3D" id="2.60.40.3780">
    <property type="match status" value="1"/>
</dbReference>
<comment type="caution">
    <text evidence="17">The sequence shown here is derived from an EMBL/GenBank/DDBJ whole genome shotgun (WGS) entry which is preliminary data.</text>
</comment>
<evidence type="ECO:0000256" key="11">
    <source>
        <dbReference type="ARBA" id="ARBA00023316"/>
    </source>
</evidence>
<keyword evidence="11 13" id="KW-0961">Cell wall biogenesis/degradation</keyword>
<evidence type="ECO:0000256" key="13">
    <source>
        <dbReference type="PROSITE-ProRule" id="PRU01373"/>
    </source>
</evidence>
<dbReference type="GO" id="GO:0071555">
    <property type="term" value="P:cell wall organization"/>
    <property type="evidence" value="ECO:0007669"/>
    <property type="project" value="UniProtKB-UniRule"/>
</dbReference>
<evidence type="ECO:0000259" key="16">
    <source>
        <dbReference type="PROSITE" id="PS52029"/>
    </source>
</evidence>
<comment type="pathway">
    <text evidence="1 13">Cell wall biogenesis; peptidoglycan biosynthesis.</text>
</comment>
<dbReference type="SUPFAM" id="SSF141523">
    <property type="entry name" value="L,D-transpeptidase catalytic domain-like"/>
    <property type="match status" value="1"/>
</dbReference>
<dbReference type="PROSITE" id="PS52029">
    <property type="entry name" value="LD_TPASE"/>
    <property type="match status" value="1"/>
</dbReference>
<evidence type="ECO:0000256" key="1">
    <source>
        <dbReference type="ARBA" id="ARBA00004752"/>
    </source>
</evidence>
<dbReference type="PROSITE" id="PS51257">
    <property type="entry name" value="PROKAR_LIPOPROTEIN"/>
    <property type="match status" value="1"/>
</dbReference>
<feature type="compositionally biased region" description="Low complexity" evidence="14">
    <location>
        <begin position="26"/>
        <end position="44"/>
    </location>
</feature>
<evidence type="ECO:0000256" key="8">
    <source>
        <dbReference type="ARBA" id="ARBA00023139"/>
    </source>
</evidence>
<dbReference type="Gene3D" id="2.40.440.10">
    <property type="entry name" value="L,D-transpeptidase catalytic domain-like"/>
    <property type="match status" value="1"/>
</dbReference>
<dbReference type="GO" id="GO:0071972">
    <property type="term" value="F:peptidoglycan L,D-transpeptidase activity"/>
    <property type="evidence" value="ECO:0007669"/>
    <property type="project" value="TreeGrafter"/>
</dbReference>
<dbReference type="PANTHER" id="PTHR30582:SF2">
    <property type="entry name" value="L,D-TRANSPEPTIDASE YCIB-RELATED"/>
    <property type="match status" value="1"/>
</dbReference>
<dbReference type="GO" id="GO:0005576">
    <property type="term" value="C:extracellular region"/>
    <property type="evidence" value="ECO:0007669"/>
    <property type="project" value="TreeGrafter"/>
</dbReference>
<accession>A0A918LG57</accession>
<organism evidence="17 18">
    <name type="scientific">Actinokineospora fastidiosa</name>
    <dbReference type="NCBI Taxonomy" id="1816"/>
    <lineage>
        <taxon>Bacteria</taxon>
        <taxon>Bacillati</taxon>
        <taxon>Actinomycetota</taxon>
        <taxon>Actinomycetes</taxon>
        <taxon>Pseudonocardiales</taxon>
        <taxon>Pseudonocardiaceae</taxon>
        <taxon>Actinokineospora</taxon>
    </lineage>
</organism>
<dbReference type="PANTHER" id="PTHR30582">
    <property type="entry name" value="L,D-TRANSPEPTIDASE"/>
    <property type="match status" value="1"/>
</dbReference>
<evidence type="ECO:0000313" key="18">
    <source>
        <dbReference type="Proteomes" id="UP000660680"/>
    </source>
</evidence>
<evidence type="ECO:0000256" key="2">
    <source>
        <dbReference type="ARBA" id="ARBA00022475"/>
    </source>
</evidence>
<proteinExistence type="predicted"/>
<dbReference type="GO" id="GO:0018104">
    <property type="term" value="P:peptidoglycan-protein cross-linking"/>
    <property type="evidence" value="ECO:0007669"/>
    <property type="project" value="TreeGrafter"/>
</dbReference>
<reference evidence="17" key="2">
    <citation type="submission" date="2020-09" db="EMBL/GenBank/DDBJ databases">
        <authorList>
            <person name="Sun Q."/>
            <person name="Ohkuma M."/>
        </authorList>
    </citation>
    <scope>NUCLEOTIDE SEQUENCE</scope>
    <source>
        <strain evidence="17">JCM 3276</strain>
    </source>
</reference>
<dbReference type="InterPro" id="IPR041280">
    <property type="entry name" value="Big_10"/>
</dbReference>
<dbReference type="Pfam" id="PF03734">
    <property type="entry name" value="YkuD"/>
    <property type="match status" value="1"/>
</dbReference>
<feature type="signal peptide" evidence="15">
    <location>
        <begin position="1"/>
        <end position="20"/>
    </location>
</feature>
<comment type="pathway">
    <text evidence="12">Glycan biosynthesis.</text>
</comment>
<evidence type="ECO:0000256" key="4">
    <source>
        <dbReference type="ARBA" id="ARBA00022729"/>
    </source>
</evidence>
<keyword evidence="4 15" id="KW-0732">Signal</keyword>
<evidence type="ECO:0000256" key="15">
    <source>
        <dbReference type="SAM" id="SignalP"/>
    </source>
</evidence>